<dbReference type="InterPro" id="IPR003779">
    <property type="entry name" value="CMD-like"/>
</dbReference>
<comment type="caution">
    <text evidence="2">The sequence shown here is derived from an EMBL/GenBank/DDBJ whole genome shotgun (WGS) entry which is preliminary data.</text>
</comment>
<dbReference type="EMBL" id="BEXT01000001">
    <property type="protein sequence ID" value="GBC62263.1"/>
    <property type="molecule type" value="Genomic_DNA"/>
</dbReference>
<proteinExistence type="predicted"/>
<gene>
    <name evidence="2" type="ORF">DENIS_3232</name>
</gene>
<accession>A0A401FZA1</accession>
<reference evidence="3" key="2">
    <citation type="submission" date="2019-01" db="EMBL/GenBank/DDBJ databases">
        <title>Genome sequence of Desulfonema ishimotonii strain Tokyo 01.</title>
        <authorList>
            <person name="Fukui M."/>
        </authorList>
    </citation>
    <scope>NUCLEOTIDE SEQUENCE [LARGE SCALE GENOMIC DNA]</scope>
    <source>
        <strain evidence="3">Tokyo 01</strain>
    </source>
</reference>
<dbReference type="PANTHER" id="PTHR33570:SF10">
    <property type="entry name" value="GAMMA-CARBOXYMUCONOLACTONE DECARBOXYLASE"/>
    <property type="match status" value="1"/>
</dbReference>
<evidence type="ECO:0000313" key="3">
    <source>
        <dbReference type="Proteomes" id="UP000288096"/>
    </source>
</evidence>
<dbReference type="SUPFAM" id="SSF69118">
    <property type="entry name" value="AhpD-like"/>
    <property type="match status" value="1"/>
</dbReference>
<feature type="domain" description="Carboxymuconolactone decarboxylase-like" evidence="1">
    <location>
        <begin position="33"/>
        <end position="118"/>
    </location>
</feature>
<dbReference type="PANTHER" id="PTHR33570">
    <property type="entry name" value="4-CARBOXYMUCONOLACTONE DECARBOXYLASE FAMILY PROTEIN"/>
    <property type="match status" value="1"/>
</dbReference>
<dbReference type="Gene3D" id="1.20.1290.10">
    <property type="entry name" value="AhpD-like"/>
    <property type="match status" value="2"/>
</dbReference>
<reference evidence="3" key="1">
    <citation type="submission" date="2017-11" db="EMBL/GenBank/DDBJ databases">
        <authorList>
            <person name="Watanabe M."/>
            <person name="Kojima H."/>
        </authorList>
    </citation>
    <scope>NUCLEOTIDE SEQUENCE [LARGE SCALE GENOMIC DNA]</scope>
    <source>
        <strain evidence="3">Tokyo 01</strain>
    </source>
</reference>
<evidence type="ECO:0000313" key="2">
    <source>
        <dbReference type="EMBL" id="GBC62263.1"/>
    </source>
</evidence>
<feature type="domain" description="Carboxymuconolactone decarboxylase-like" evidence="1">
    <location>
        <begin position="167"/>
        <end position="252"/>
    </location>
</feature>
<organism evidence="2 3">
    <name type="scientific">Desulfonema ishimotonii</name>
    <dbReference type="NCBI Taxonomy" id="45657"/>
    <lineage>
        <taxon>Bacteria</taxon>
        <taxon>Pseudomonadati</taxon>
        <taxon>Thermodesulfobacteriota</taxon>
        <taxon>Desulfobacteria</taxon>
        <taxon>Desulfobacterales</taxon>
        <taxon>Desulfococcaceae</taxon>
        <taxon>Desulfonema</taxon>
    </lineage>
</organism>
<keyword evidence="3" id="KW-1185">Reference proteome</keyword>
<dbReference type="Pfam" id="PF02627">
    <property type="entry name" value="CMD"/>
    <property type="match status" value="2"/>
</dbReference>
<evidence type="ECO:0000259" key="1">
    <source>
        <dbReference type="Pfam" id="PF02627"/>
    </source>
</evidence>
<dbReference type="InterPro" id="IPR029032">
    <property type="entry name" value="AhpD-like"/>
</dbReference>
<protein>
    <submittedName>
        <fullName evidence="2">Carboxymuconolactone decarboxylase</fullName>
    </submittedName>
</protein>
<dbReference type="InterPro" id="IPR052512">
    <property type="entry name" value="4CMD/NDH-1_regulator"/>
</dbReference>
<sequence>MKNERYEAGLKQLRALDAAAADGVLSSLETIAPEMARFIVEFAYGDVYARPGLDLKSRQIATVAALVALGNAAPRLQFHMGAALNVGCSPRELIEVIYVVTVFAGFPAGLNGIRVAEEVFRERNISVSWDRDEPARGDRHERGLKALAEISRVSGQDVVESLSDIAPDMGDFIVDFSYGDVLSRRGLDLKSKEIAVISACVARGTMTPQLRVHIRAALNVGCTQEEITETIMQMAVYSGFPSALNGLFAAREVFEAPSPD</sequence>
<dbReference type="Proteomes" id="UP000288096">
    <property type="component" value="Unassembled WGS sequence"/>
</dbReference>
<dbReference type="GO" id="GO:0051920">
    <property type="term" value="F:peroxiredoxin activity"/>
    <property type="evidence" value="ECO:0007669"/>
    <property type="project" value="InterPro"/>
</dbReference>
<name>A0A401FZA1_9BACT</name>
<dbReference type="RefSeq" id="WP_208022599.1">
    <property type="nucleotide sequence ID" value="NZ_BEXT01000001.1"/>
</dbReference>
<dbReference type="AlphaFoldDB" id="A0A401FZA1"/>